<protein>
    <submittedName>
        <fullName evidence="1">ARAD1C07634p</fullName>
    </submittedName>
</protein>
<reference evidence="1" key="2">
    <citation type="submission" date="2014-06" db="EMBL/GenBank/DDBJ databases">
        <title>The complete genome of Blastobotrys (Arxula) adeninivorans LS3 - a yeast of biotechnological interest.</title>
        <authorList>
            <person name="Kunze G."/>
            <person name="Gaillardin C."/>
            <person name="Czernicka M."/>
            <person name="Durrens P."/>
            <person name="Martin T."/>
            <person name="Boer E."/>
            <person name="Gabaldon T."/>
            <person name="Cruz J."/>
            <person name="Talla E."/>
            <person name="Marck C."/>
            <person name="Goffeau A."/>
            <person name="Barbe V."/>
            <person name="Baret P."/>
            <person name="Baronian K."/>
            <person name="Beier S."/>
            <person name="Bleykasten C."/>
            <person name="Bode R."/>
            <person name="Casaregola S."/>
            <person name="Despons L."/>
            <person name="Fairhead C."/>
            <person name="Giersberg M."/>
            <person name="Gierski P."/>
            <person name="Hahnel U."/>
            <person name="Hartmann A."/>
            <person name="Jankowska D."/>
            <person name="Jubin C."/>
            <person name="Jung P."/>
            <person name="Lafontaine I."/>
            <person name="Leh-Louis V."/>
            <person name="Lemaire M."/>
            <person name="Marcet-Houben M."/>
            <person name="Mascher M."/>
            <person name="Morel G."/>
            <person name="Richard G.-F."/>
            <person name="Riechen J."/>
            <person name="Sacerdot C."/>
            <person name="Sarkar A."/>
            <person name="Savel G."/>
            <person name="Schacherer J."/>
            <person name="Sherman D."/>
            <person name="Straub M.-L."/>
            <person name="Stein N."/>
            <person name="Thierry A."/>
            <person name="Trautwein-Schult A."/>
            <person name="Westhof E."/>
            <person name="Worch S."/>
            <person name="Dujon B."/>
            <person name="Souciet J.-L."/>
            <person name="Wincker P."/>
            <person name="Scholz U."/>
            <person name="Neuveglise N."/>
        </authorList>
    </citation>
    <scope>NUCLEOTIDE SEQUENCE</scope>
    <source>
        <strain evidence="1">LS3</strain>
    </source>
</reference>
<dbReference type="EMBL" id="HG937693">
    <property type="protein sequence ID" value="CDP34230.1"/>
    <property type="molecule type" value="Genomic_DNA"/>
</dbReference>
<proteinExistence type="predicted"/>
<reference evidence="1" key="1">
    <citation type="submission" date="2014-02" db="EMBL/GenBank/DDBJ databases">
        <authorList>
            <person name="Genoscope - CEA"/>
        </authorList>
    </citation>
    <scope>NUCLEOTIDE SEQUENCE</scope>
    <source>
        <strain evidence="1">LS3</strain>
    </source>
</reference>
<organism evidence="1">
    <name type="scientific">Blastobotrys adeninivorans</name>
    <name type="common">Yeast</name>
    <name type="synonym">Arxula adeninivorans</name>
    <dbReference type="NCBI Taxonomy" id="409370"/>
    <lineage>
        <taxon>Eukaryota</taxon>
        <taxon>Fungi</taxon>
        <taxon>Dikarya</taxon>
        <taxon>Ascomycota</taxon>
        <taxon>Saccharomycotina</taxon>
        <taxon>Dipodascomycetes</taxon>
        <taxon>Dipodascales</taxon>
        <taxon>Trichomonascaceae</taxon>
        <taxon>Blastobotrys</taxon>
    </lineage>
</organism>
<name>A0A060SZG8_BLAAD</name>
<accession>A0A060SZG8</accession>
<evidence type="ECO:0000313" key="1">
    <source>
        <dbReference type="EMBL" id="CDP34230.1"/>
    </source>
</evidence>
<gene>
    <name evidence="1" type="ORF">GNLVRS02_ARAD1C07634g</name>
</gene>
<sequence length="74" mass="8089">MLTIRIHQPINLSTHRLCSKDPIKCDAAPLQTGKISESGFGVINANQSINQQILTLAAPRAVNKGILPFIIKRL</sequence>
<dbReference type="AlphaFoldDB" id="A0A060SZG8"/>